<evidence type="ECO:0000313" key="3">
    <source>
        <dbReference type="RefSeq" id="XP_010837554.1"/>
    </source>
</evidence>
<keyword evidence="2" id="KW-1185">Reference proteome</keyword>
<dbReference type="AlphaFoldDB" id="A0A6P3HEK1"/>
<gene>
    <name evidence="3" type="primary">LOC104988079</name>
</gene>
<feature type="region of interest" description="Disordered" evidence="1">
    <location>
        <begin position="187"/>
        <end position="245"/>
    </location>
</feature>
<sequence>MGGRMELAGLHARLCCAQRPPALESTVGSDATLPGGPPPHPPPGEQAVVRGRGMDSSGAGGRARHPGASGGARRDCWSQKSGGSRTPRSPLAAQPWEDHGRGCPLAQAVTLQKQRKETGQCATVTAGHPAPGSLVPEWAGCRGATGGGAQGGRANTGGSETGAAAIWGRPHPAGEQWWCGPAWGALQRRQEGPTGPRAARQGPGGLSGAASRAFRWDLPKACGSGSKPRPTPPHLRLTKLPSECS</sequence>
<feature type="compositionally biased region" description="Polar residues" evidence="1">
    <location>
        <begin position="78"/>
        <end position="87"/>
    </location>
</feature>
<protein>
    <submittedName>
        <fullName evidence="3">Collagen alpha-1(III) chain-like</fullName>
    </submittedName>
</protein>
<feature type="region of interest" description="Disordered" evidence="1">
    <location>
        <begin position="23"/>
        <end position="100"/>
    </location>
</feature>
<dbReference type="GeneID" id="104988079"/>
<dbReference type="KEGG" id="bbis:104988079"/>
<organism evidence="2 3">
    <name type="scientific">Bison bison bison</name>
    <name type="common">North American plains bison</name>
    <dbReference type="NCBI Taxonomy" id="43346"/>
    <lineage>
        <taxon>Eukaryota</taxon>
        <taxon>Metazoa</taxon>
        <taxon>Chordata</taxon>
        <taxon>Craniata</taxon>
        <taxon>Vertebrata</taxon>
        <taxon>Euteleostomi</taxon>
        <taxon>Mammalia</taxon>
        <taxon>Eutheria</taxon>
        <taxon>Laurasiatheria</taxon>
        <taxon>Artiodactyla</taxon>
        <taxon>Ruminantia</taxon>
        <taxon>Pecora</taxon>
        <taxon>Bovidae</taxon>
        <taxon>Bovinae</taxon>
        <taxon>Bison</taxon>
    </lineage>
</organism>
<evidence type="ECO:0000313" key="2">
    <source>
        <dbReference type="Proteomes" id="UP000515208"/>
    </source>
</evidence>
<dbReference type="RefSeq" id="XP_010837554.1">
    <property type="nucleotide sequence ID" value="XM_010839252.1"/>
</dbReference>
<proteinExistence type="predicted"/>
<accession>A0A6P3HEK1</accession>
<name>A0A6P3HEK1_BISBB</name>
<dbReference type="Proteomes" id="UP000515208">
    <property type="component" value="Unplaced"/>
</dbReference>
<feature type="compositionally biased region" description="Pro residues" evidence="1">
    <location>
        <begin position="35"/>
        <end position="44"/>
    </location>
</feature>
<evidence type="ECO:0000256" key="1">
    <source>
        <dbReference type="SAM" id="MobiDB-lite"/>
    </source>
</evidence>
<reference evidence="3" key="1">
    <citation type="submission" date="2025-08" db="UniProtKB">
        <authorList>
            <consortium name="RefSeq"/>
        </authorList>
    </citation>
    <scope>IDENTIFICATION</scope>
    <source>
        <tissue evidence="3">Blood</tissue>
    </source>
</reference>